<dbReference type="InterPro" id="IPR010721">
    <property type="entry name" value="UstE-like"/>
</dbReference>
<feature type="transmembrane region" description="Helical" evidence="1">
    <location>
        <begin position="12"/>
        <end position="29"/>
    </location>
</feature>
<dbReference type="PROSITE" id="PS50244">
    <property type="entry name" value="S5A_REDUCTASE"/>
    <property type="match status" value="1"/>
</dbReference>
<gene>
    <name evidence="2" type="ORF">M9B40_05200</name>
</gene>
<accession>A0A9Q8X442</accession>
<dbReference type="GO" id="GO:0016020">
    <property type="term" value="C:membrane"/>
    <property type="evidence" value="ECO:0007669"/>
    <property type="project" value="TreeGrafter"/>
</dbReference>
<feature type="transmembrane region" description="Helical" evidence="1">
    <location>
        <begin position="141"/>
        <end position="165"/>
    </location>
</feature>
<proteinExistence type="predicted"/>
<dbReference type="Gene3D" id="1.20.120.1630">
    <property type="match status" value="1"/>
</dbReference>
<keyword evidence="1" id="KW-0812">Transmembrane</keyword>
<feature type="transmembrane region" description="Helical" evidence="1">
    <location>
        <begin position="171"/>
        <end position="192"/>
    </location>
</feature>
<feature type="transmembrane region" description="Helical" evidence="1">
    <location>
        <begin position="71"/>
        <end position="89"/>
    </location>
</feature>
<dbReference type="PANTHER" id="PTHR32251:SF17">
    <property type="entry name" value="STEROID 5-ALPHA REDUCTASE C-TERMINAL DOMAIN-CONTAINING PROTEIN"/>
    <property type="match status" value="1"/>
</dbReference>
<keyword evidence="1" id="KW-1133">Transmembrane helix</keyword>
<protein>
    <submittedName>
        <fullName evidence="2">DUF1295 domain-containing protein</fullName>
    </submittedName>
</protein>
<evidence type="ECO:0000313" key="3">
    <source>
        <dbReference type="Proteomes" id="UP001056381"/>
    </source>
</evidence>
<feature type="transmembrane region" description="Helical" evidence="1">
    <location>
        <begin position="227"/>
        <end position="244"/>
    </location>
</feature>
<dbReference type="EMBL" id="CP097966">
    <property type="protein sequence ID" value="URQ63121.1"/>
    <property type="molecule type" value="Genomic_DNA"/>
</dbReference>
<keyword evidence="3" id="KW-1185">Reference proteome</keyword>
<evidence type="ECO:0000256" key="1">
    <source>
        <dbReference type="SAM" id="Phobius"/>
    </source>
</evidence>
<dbReference type="Pfam" id="PF06966">
    <property type="entry name" value="DUF1295"/>
    <property type="match status" value="1"/>
</dbReference>
<name>A0A9Q8X442_9GAMM</name>
<dbReference type="Proteomes" id="UP001056381">
    <property type="component" value="Chromosome"/>
</dbReference>
<dbReference type="PANTHER" id="PTHR32251">
    <property type="entry name" value="3-OXO-5-ALPHA-STEROID 4-DEHYDROGENASE"/>
    <property type="match status" value="1"/>
</dbReference>
<feature type="transmembrane region" description="Helical" evidence="1">
    <location>
        <begin position="101"/>
        <end position="120"/>
    </location>
</feature>
<reference evidence="2" key="1">
    <citation type="submission" date="2022-05" db="EMBL/GenBank/DDBJ databases">
        <title>Single-amplified genomics reveal most streamlined microbe among free-living bacteria.</title>
        <authorList>
            <person name="Roda-Garcia J."/>
            <person name="Haro-Moreno J.M."/>
            <person name="Rodriguez-Valera F."/>
            <person name="Almagro-Moreno S."/>
            <person name="Lopez-Perez M."/>
        </authorList>
    </citation>
    <scope>NUCLEOTIDE SEQUENCE</scope>
    <source>
        <strain evidence="2">TMED112-D2-2</strain>
    </source>
</reference>
<feature type="transmembrane region" description="Helical" evidence="1">
    <location>
        <begin position="250"/>
        <end position="268"/>
    </location>
</feature>
<evidence type="ECO:0000313" key="2">
    <source>
        <dbReference type="EMBL" id="URQ63121.1"/>
    </source>
</evidence>
<keyword evidence="1" id="KW-0472">Membrane</keyword>
<sequence length="298" mass="34246">MGSAFLGHFRNIFFSVLCFVFCYLIGSLVDENTIGQGQTSLVMIAMFISFAVHIVLYIPSYIFQTEKFYDLTGSFTYFLTLSAVLYLKYLAVSSNLELRSILIYACVMMWTFRLGSFLFWRVLKDGEDKRFRSILPNFSQLFMTWMLSATWVFIQSLTALVAITTLNKADFGLLGALGLIIWVMGFSVEVVADNQKTKFRSDPNNKDKFITTGLWSLSRHPNYVGEIMLWIGISIMALPVLTGYQYGSLISPLFSFLLIYYVSGVRMLEDRANKKWGNSEKYQDYKRNTPIFFPKIPK</sequence>
<organism evidence="2 3">
    <name type="scientific">SAR86 cluster bacterium</name>
    <dbReference type="NCBI Taxonomy" id="2030880"/>
    <lineage>
        <taxon>Bacteria</taxon>
        <taxon>Pseudomonadati</taxon>
        <taxon>Pseudomonadota</taxon>
        <taxon>Gammaproteobacteria</taxon>
        <taxon>SAR86 cluster</taxon>
    </lineage>
</organism>
<feature type="transmembrane region" description="Helical" evidence="1">
    <location>
        <begin position="41"/>
        <end position="59"/>
    </location>
</feature>
<dbReference type="AlphaFoldDB" id="A0A9Q8X442"/>